<sequence>MFNGSKVLNSSRVPRRLLQSTWNHLFNGKDEDNNDDNVNKSRRSSEVSTSSIETNEFEEDETHQVMEEIECESVQDLMCEEDIYFFVVVITVVVVTVELAVPVYLQSPLLFS</sequence>
<organism evidence="3 4">
    <name type="scientific">Caenorhabditis briggsae</name>
    <dbReference type="NCBI Taxonomy" id="6238"/>
    <lineage>
        <taxon>Eukaryota</taxon>
        <taxon>Metazoa</taxon>
        <taxon>Ecdysozoa</taxon>
        <taxon>Nematoda</taxon>
        <taxon>Chromadorea</taxon>
        <taxon>Rhabditida</taxon>
        <taxon>Rhabditina</taxon>
        <taxon>Rhabditomorpha</taxon>
        <taxon>Rhabditoidea</taxon>
        <taxon>Rhabditidae</taxon>
        <taxon>Peloderinae</taxon>
        <taxon>Caenorhabditis</taxon>
    </lineage>
</organism>
<reference evidence="3 4" key="2">
    <citation type="journal article" date="2011" name="PLoS Genet.">
        <title>Caenorhabditis briggsae recombinant inbred line genotypes reveal inter-strain incompatibility and the evolution of recombination.</title>
        <authorList>
            <person name="Ross J.A."/>
            <person name="Koboldt D.C."/>
            <person name="Staisch J.E."/>
            <person name="Chamberlin H.M."/>
            <person name="Gupta B.P."/>
            <person name="Miller R.D."/>
            <person name="Baird S.E."/>
            <person name="Haag E.S."/>
        </authorList>
    </citation>
    <scope>NUCLEOTIDE SEQUENCE [LARGE SCALE GENOMIC DNA]</scope>
    <source>
        <strain evidence="3 4">AF16</strain>
    </source>
</reference>
<evidence type="ECO:0000256" key="1">
    <source>
        <dbReference type="SAM" id="MobiDB-lite"/>
    </source>
</evidence>
<feature type="region of interest" description="Disordered" evidence="1">
    <location>
        <begin position="25"/>
        <end position="65"/>
    </location>
</feature>
<keyword evidence="2" id="KW-0472">Membrane</keyword>
<protein>
    <submittedName>
        <fullName evidence="3">Protein CBG27454</fullName>
    </submittedName>
</protein>
<dbReference type="Proteomes" id="UP000008549">
    <property type="component" value="Unassembled WGS sequence"/>
</dbReference>
<gene>
    <name evidence="3" type="ORF">CBG27454</name>
    <name evidence="3" type="ORF">CBG_27454</name>
</gene>
<dbReference type="KEGG" id="cbr:CBG_27454"/>
<dbReference type="GeneID" id="68918907"/>
<proteinExistence type="predicted"/>
<keyword evidence="2" id="KW-1133">Transmembrane helix</keyword>
<keyword evidence="4" id="KW-1185">Reference proteome</keyword>
<feature type="compositionally biased region" description="Acidic residues" evidence="1">
    <location>
        <begin position="55"/>
        <end position="65"/>
    </location>
</feature>
<evidence type="ECO:0000256" key="2">
    <source>
        <dbReference type="SAM" id="Phobius"/>
    </source>
</evidence>
<name>B6IK31_CAEBR</name>
<reference evidence="3 4" key="1">
    <citation type="journal article" date="2003" name="PLoS Biol.">
        <title>The genome sequence of Caenorhabditis briggsae: a platform for comparative genomics.</title>
        <authorList>
            <person name="Stein L.D."/>
            <person name="Bao Z."/>
            <person name="Blasiar D."/>
            <person name="Blumenthal T."/>
            <person name="Brent M.R."/>
            <person name="Chen N."/>
            <person name="Chinwalla A."/>
            <person name="Clarke L."/>
            <person name="Clee C."/>
            <person name="Coghlan A."/>
            <person name="Coulson A."/>
            <person name="D'Eustachio P."/>
            <person name="Fitch D.H."/>
            <person name="Fulton L.A."/>
            <person name="Fulton R.E."/>
            <person name="Griffiths-Jones S."/>
            <person name="Harris T.W."/>
            <person name="Hillier L.W."/>
            <person name="Kamath R."/>
            <person name="Kuwabara P.E."/>
            <person name="Mardis E.R."/>
            <person name="Marra M.A."/>
            <person name="Miner T.L."/>
            <person name="Minx P."/>
            <person name="Mullikin J.C."/>
            <person name="Plumb R.W."/>
            <person name="Rogers J."/>
            <person name="Schein J.E."/>
            <person name="Sohrmann M."/>
            <person name="Spieth J."/>
            <person name="Stajich J.E."/>
            <person name="Wei C."/>
            <person name="Willey D."/>
            <person name="Wilson R.K."/>
            <person name="Durbin R."/>
            <person name="Waterston R.H."/>
        </authorList>
    </citation>
    <scope>NUCLEOTIDE SEQUENCE [LARGE SCALE GENOMIC DNA]</scope>
    <source>
        <strain evidence="3 4">AF16</strain>
    </source>
</reference>
<evidence type="ECO:0000313" key="3">
    <source>
        <dbReference type="EMBL" id="CAS00261.1"/>
    </source>
</evidence>
<evidence type="ECO:0000313" key="4">
    <source>
        <dbReference type="Proteomes" id="UP000008549"/>
    </source>
</evidence>
<dbReference type="HOGENOM" id="CLU_2148069_0_0_1"/>
<keyword evidence="2" id="KW-0812">Transmembrane</keyword>
<dbReference type="AlphaFoldDB" id="B6IK31"/>
<dbReference type="CTD" id="68918907"/>
<dbReference type="RefSeq" id="XP_045099821.1">
    <property type="nucleotide sequence ID" value="XM_045243109.1"/>
</dbReference>
<feature type="transmembrane region" description="Helical" evidence="2">
    <location>
        <begin position="83"/>
        <end position="105"/>
    </location>
</feature>
<dbReference type="InParanoid" id="B6IK31"/>
<accession>B6IK31</accession>
<feature type="compositionally biased region" description="Basic and acidic residues" evidence="1">
    <location>
        <begin position="27"/>
        <end position="45"/>
    </location>
</feature>
<dbReference type="EMBL" id="HE600910">
    <property type="protein sequence ID" value="CAS00261.1"/>
    <property type="molecule type" value="Genomic_DNA"/>
</dbReference>